<evidence type="ECO:0000256" key="2">
    <source>
        <dbReference type="SAM" id="Phobius"/>
    </source>
</evidence>
<accession>A0A165ZWZ7</accession>
<dbReference type="EMBL" id="LNRQ01000003">
    <property type="protein sequence ID" value="KZN00519.1"/>
    <property type="molecule type" value="Genomic_DNA"/>
</dbReference>
<evidence type="ECO:0000313" key="4">
    <source>
        <dbReference type="EMBL" id="KZN05172.1"/>
    </source>
</evidence>
<dbReference type="EMBL" id="CP093344">
    <property type="protein sequence ID" value="WOG87533.1"/>
    <property type="molecule type" value="Genomic_DNA"/>
</dbReference>
<feature type="region of interest" description="Disordered" evidence="1">
    <location>
        <begin position="1"/>
        <end position="21"/>
    </location>
</feature>
<feature type="transmembrane region" description="Helical" evidence="2">
    <location>
        <begin position="44"/>
        <end position="64"/>
    </location>
</feature>
<gene>
    <name evidence="4" type="ORF">DCAR_006009</name>
    <name evidence="3" type="ORF">DCAR_009273</name>
    <name evidence="5" type="ORF">DCAR_0206761</name>
</gene>
<name>A0A165ZWZ7_DAUCS</name>
<evidence type="ECO:0000313" key="5">
    <source>
        <dbReference type="EMBL" id="WOG87533.1"/>
    </source>
</evidence>
<dbReference type="Gramene" id="KZN00519">
    <property type="protein sequence ID" value="KZN00519"/>
    <property type="gene ID" value="DCAR_009273"/>
</dbReference>
<organism evidence="3">
    <name type="scientific">Daucus carota subsp. sativus</name>
    <name type="common">Carrot</name>
    <dbReference type="NCBI Taxonomy" id="79200"/>
    <lineage>
        <taxon>Eukaryota</taxon>
        <taxon>Viridiplantae</taxon>
        <taxon>Streptophyta</taxon>
        <taxon>Embryophyta</taxon>
        <taxon>Tracheophyta</taxon>
        <taxon>Spermatophyta</taxon>
        <taxon>Magnoliopsida</taxon>
        <taxon>eudicotyledons</taxon>
        <taxon>Gunneridae</taxon>
        <taxon>Pentapetalae</taxon>
        <taxon>asterids</taxon>
        <taxon>campanulids</taxon>
        <taxon>Apiales</taxon>
        <taxon>Apiaceae</taxon>
        <taxon>Apioideae</taxon>
        <taxon>Scandiceae</taxon>
        <taxon>Daucinae</taxon>
        <taxon>Daucus</taxon>
        <taxon>Daucus sect. Daucus</taxon>
    </lineage>
</organism>
<feature type="region of interest" description="Disordered" evidence="1">
    <location>
        <begin position="80"/>
        <end position="140"/>
    </location>
</feature>
<feature type="compositionally biased region" description="Basic and acidic residues" evidence="1">
    <location>
        <begin position="80"/>
        <end position="106"/>
    </location>
</feature>
<evidence type="ECO:0000313" key="3">
    <source>
        <dbReference type="EMBL" id="KZN00519.1"/>
    </source>
</evidence>
<reference evidence="5" key="2">
    <citation type="submission" date="2022-03" db="EMBL/GenBank/DDBJ databases">
        <title>Draft title - Genomic analysis of global carrot germplasm unveils the trajectory of domestication and the origin of high carotenoid orange carrot.</title>
        <authorList>
            <person name="Iorizzo M."/>
            <person name="Ellison S."/>
            <person name="Senalik D."/>
            <person name="Macko-Podgorni A."/>
            <person name="Grzebelus D."/>
            <person name="Bostan H."/>
            <person name="Rolling W."/>
            <person name="Curaba J."/>
            <person name="Simon P."/>
        </authorList>
    </citation>
    <scope>NUCLEOTIDE SEQUENCE</scope>
    <source>
        <tissue evidence="5">Leaf</tissue>
    </source>
</reference>
<keyword evidence="2" id="KW-0472">Membrane</keyword>
<evidence type="ECO:0000313" key="6">
    <source>
        <dbReference type="Proteomes" id="UP000077755"/>
    </source>
</evidence>
<keyword evidence="2" id="KW-0812">Transmembrane</keyword>
<protein>
    <submittedName>
        <fullName evidence="3">Uncharacterized protein</fullName>
    </submittedName>
</protein>
<proteinExistence type="predicted"/>
<reference evidence="3" key="1">
    <citation type="journal article" date="2016" name="Nat. Genet.">
        <title>A high-quality carrot genome assembly provides new insights into carotenoid accumulation and asterid genome evolution.</title>
        <authorList>
            <person name="Iorizzo M."/>
            <person name="Ellison S."/>
            <person name="Senalik D."/>
            <person name="Zeng P."/>
            <person name="Satapoomin P."/>
            <person name="Huang J."/>
            <person name="Bowman M."/>
            <person name="Iovene M."/>
            <person name="Sanseverino W."/>
            <person name="Cavagnaro P."/>
            <person name="Yildiz M."/>
            <person name="Macko-Podgorni A."/>
            <person name="Moranska E."/>
            <person name="Grzebelus E."/>
            <person name="Grzebelus D."/>
            <person name="Ashrafi H."/>
            <person name="Zheng Z."/>
            <person name="Cheng S."/>
            <person name="Spooner D."/>
            <person name="Van Deynze A."/>
            <person name="Simon P."/>
        </authorList>
    </citation>
    <scope>NUCLEOTIDE SEQUENCE [LARGE SCALE GENOMIC DNA]</scope>
    <source>
        <tissue evidence="3">Leaf</tissue>
    </source>
</reference>
<dbReference type="EMBL" id="LNRQ01000002">
    <property type="protein sequence ID" value="KZN05172.1"/>
    <property type="molecule type" value="Genomic_DNA"/>
</dbReference>
<dbReference type="AlphaFoldDB" id="A0A165ZWZ7"/>
<evidence type="ECO:0000256" key="1">
    <source>
        <dbReference type="SAM" id="MobiDB-lite"/>
    </source>
</evidence>
<dbReference type="Proteomes" id="UP000077755">
    <property type="component" value="Chromosome 2"/>
</dbReference>
<dbReference type="Gramene" id="KZN05172">
    <property type="protein sequence ID" value="KZN05172"/>
    <property type="gene ID" value="DCAR_006009"/>
</dbReference>
<feature type="compositionally biased region" description="Polar residues" evidence="1">
    <location>
        <begin position="108"/>
        <end position="120"/>
    </location>
</feature>
<keyword evidence="2" id="KW-1133">Transmembrane helix</keyword>
<sequence>MDEATKQAAGDEDLPSAPQRKPKLCGYCKEQGHDSRTCSAKVKFLFTSVIVMIVEDIVGYYYLLLLQAVDQQKKLQEAREAREKTQEAREDTRREKTHEREEERGSPNKGNQTGCSTPQKSPGGRIKQLAKRGKNTPPLKNSSLVFITRKEGSDASHAGIVRAFKPPAQDGKVHPVEGQKFTSLKELERARLHKQKTLGKKD</sequence>
<keyword evidence="6" id="KW-1185">Reference proteome</keyword>